<dbReference type="AlphaFoldDB" id="Q2CHV5"/>
<organism evidence="3 4">
    <name type="scientific">Oceanicola granulosus (strain ATCC BAA-861 / DSM 15982 / KCTC 12143 / HTCC2516)</name>
    <dbReference type="NCBI Taxonomy" id="314256"/>
    <lineage>
        <taxon>Bacteria</taxon>
        <taxon>Pseudomonadati</taxon>
        <taxon>Pseudomonadota</taxon>
        <taxon>Alphaproteobacteria</taxon>
        <taxon>Rhodobacterales</taxon>
        <taxon>Roseobacteraceae</taxon>
        <taxon>Oceanicola</taxon>
    </lineage>
</organism>
<evidence type="ECO:0000256" key="2">
    <source>
        <dbReference type="SAM" id="SignalP"/>
    </source>
</evidence>
<accession>Q2CHV5</accession>
<evidence type="ECO:0000313" key="4">
    <source>
        <dbReference type="Proteomes" id="UP000003635"/>
    </source>
</evidence>
<keyword evidence="4" id="KW-1185">Reference proteome</keyword>
<feature type="signal peptide" evidence="2">
    <location>
        <begin position="1"/>
        <end position="23"/>
    </location>
</feature>
<keyword evidence="2" id="KW-0732">Signal</keyword>
<feature type="region of interest" description="Disordered" evidence="1">
    <location>
        <begin position="77"/>
        <end position="105"/>
    </location>
</feature>
<gene>
    <name evidence="3" type="ORF">OG2516_02094</name>
</gene>
<comment type="caution">
    <text evidence="3">The sequence shown here is derived from an EMBL/GenBank/DDBJ whole genome shotgun (WGS) entry which is preliminary data.</text>
</comment>
<evidence type="ECO:0000256" key="1">
    <source>
        <dbReference type="SAM" id="MobiDB-lite"/>
    </source>
</evidence>
<dbReference type="STRING" id="314256.OG2516_02094"/>
<dbReference type="EMBL" id="AAOT01000005">
    <property type="protein sequence ID" value="EAR52189.1"/>
    <property type="molecule type" value="Genomic_DNA"/>
</dbReference>
<dbReference type="HOGENOM" id="CLU_2233730_0_0_5"/>
<dbReference type="Proteomes" id="UP000003635">
    <property type="component" value="Unassembled WGS sequence"/>
</dbReference>
<proteinExistence type="predicted"/>
<feature type="chain" id="PRO_5004207308" evidence="2">
    <location>
        <begin position="24"/>
        <end position="105"/>
    </location>
</feature>
<sequence length="105" mass="10591">MRVTRPILVVLLTLLMLPWGAWAAAASAERAAFGPVIVAESTVETAPARLCRGASLPGSPCAVPVVLPAPAAAPARPGAPVLLPERGRFGEGLAGGGPRRPPRAA</sequence>
<name>Q2CHV5_OCEGH</name>
<reference evidence="3 4" key="1">
    <citation type="journal article" date="2010" name="J. Bacteriol.">
        <title>Genome sequences of Oceanicola granulosus HTCC2516(T) and Oceanicola batsensis HTCC2597(TDelta).</title>
        <authorList>
            <person name="Thrash J.C."/>
            <person name="Cho J.C."/>
            <person name="Vergin K.L."/>
            <person name="Giovannoni S.J."/>
        </authorList>
    </citation>
    <scope>NUCLEOTIDE SEQUENCE [LARGE SCALE GENOMIC DNA]</scope>
    <source>
        <strain evidence="4">ATCC BAA-861 / DSM 15982 / KCTC 12143 / HTCC2516</strain>
    </source>
</reference>
<protein>
    <submittedName>
        <fullName evidence="3">Uncharacterized protein</fullName>
    </submittedName>
</protein>
<dbReference type="RefSeq" id="WP_007253949.1">
    <property type="nucleotide sequence ID" value="NZ_CH724107.1"/>
</dbReference>
<evidence type="ECO:0000313" key="3">
    <source>
        <dbReference type="EMBL" id="EAR52189.1"/>
    </source>
</evidence>